<keyword evidence="5 6" id="KW-0472">Membrane</keyword>
<feature type="transmembrane region" description="Helical" evidence="6">
    <location>
        <begin position="315"/>
        <end position="338"/>
    </location>
</feature>
<dbReference type="Gene3D" id="1.20.1250.20">
    <property type="entry name" value="MFS general substrate transporter like domains"/>
    <property type="match status" value="1"/>
</dbReference>
<dbReference type="Proteomes" id="UP001302257">
    <property type="component" value="Chromosome"/>
</dbReference>
<gene>
    <name evidence="8" type="ORF">RAN89_01505</name>
</gene>
<reference evidence="8 9" key="1">
    <citation type="submission" date="2023-08" db="EMBL/GenBank/DDBJ databases">
        <title>Rhodoferax potami sp. nov. and Rhodoferax mekongensis sp. nov., isolated from the Mekong River in Thailand.</title>
        <authorList>
            <person name="Kitikhun S."/>
            <person name="Charoenyingcharoen P."/>
            <person name="Siriarchawattana P."/>
            <person name="Likhitrattanapisal S."/>
            <person name="Nilsakha T."/>
            <person name="Chanpet A."/>
            <person name="Rattanawaree P."/>
            <person name="Ingsriswang S."/>
        </authorList>
    </citation>
    <scope>NUCLEOTIDE SEQUENCE [LARGE SCALE GENOMIC DNA]</scope>
    <source>
        <strain evidence="8 9">TBRC 17307</strain>
    </source>
</reference>
<evidence type="ECO:0000256" key="4">
    <source>
        <dbReference type="ARBA" id="ARBA00022989"/>
    </source>
</evidence>
<feature type="transmembrane region" description="Helical" evidence="6">
    <location>
        <begin position="102"/>
        <end position="124"/>
    </location>
</feature>
<name>A0ABZ0AZQ7_9BURK</name>
<protein>
    <submittedName>
        <fullName evidence="8">MFS transporter</fullName>
    </submittedName>
</protein>
<comment type="subcellular location">
    <subcellularLocation>
        <location evidence="1">Cell membrane</location>
        <topology evidence="1">Multi-pass membrane protein</topology>
    </subcellularLocation>
</comment>
<dbReference type="InterPro" id="IPR011701">
    <property type="entry name" value="MFS"/>
</dbReference>
<feature type="transmembrane region" description="Helical" evidence="6">
    <location>
        <begin position="381"/>
        <end position="401"/>
    </location>
</feature>
<dbReference type="InterPro" id="IPR050189">
    <property type="entry name" value="MFS_Efflux_Transporters"/>
</dbReference>
<organism evidence="8 9">
    <name type="scientific">Rhodoferax mekongensis</name>
    <dbReference type="NCBI Taxonomy" id="3068341"/>
    <lineage>
        <taxon>Bacteria</taxon>
        <taxon>Pseudomonadati</taxon>
        <taxon>Pseudomonadota</taxon>
        <taxon>Betaproteobacteria</taxon>
        <taxon>Burkholderiales</taxon>
        <taxon>Comamonadaceae</taxon>
        <taxon>Rhodoferax</taxon>
    </lineage>
</organism>
<evidence type="ECO:0000256" key="1">
    <source>
        <dbReference type="ARBA" id="ARBA00004651"/>
    </source>
</evidence>
<evidence type="ECO:0000256" key="5">
    <source>
        <dbReference type="ARBA" id="ARBA00023136"/>
    </source>
</evidence>
<dbReference type="Pfam" id="PF07690">
    <property type="entry name" value="MFS_1"/>
    <property type="match status" value="1"/>
</dbReference>
<feature type="transmembrane region" description="Helical" evidence="6">
    <location>
        <begin position="162"/>
        <end position="184"/>
    </location>
</feature>
<evidence type="ECO:0000256" key="6">
    <source>
        <dbReference type="SAM" id="Phobius"/>
    </source>
</evidence>
<evidence type="ECO:0000259" key="7">
    <source>
        <dbReference type="PROSITE" id="PS50850"/>
    </source>
</evidence>
<feature type="transmembrane region" description="Helical" evidence="6">
    <location>
        <begin position="136"/>
        <end position="156"/>
    </location>
</feature>
<feature type="transmembrane region" description="Helical" evidence="6">
    <location>
        <begin position="244"/>
        <end position="270"/>
    </location>
</feature>
<keyword evidence="2" id="KW-1003">Cell membrane</keyword>
<accession>A0ABZ0AZQ7</accession>
<feature type="transmembrane region" description="Helical" evidence="6">
    <location>
        <begin position="46"/>
        <end position="66"/>
    </location>
</feature>
<feature type="transmembrane region" description="Helical" evidence="6">
    <location>
        <begin position="291"/>
        <end position="309"/>
    </location>
</feature>
<feature type="domain" description="Major facilitator superfamily (MFS) profile" evidence="7">
    <location>
        <begin position="12"/>
        <end position="407"/>
    </location>
</feature>
<proteinExistence type="predicted"/>
<dbReference type="CDD" id="cd06174">
    <property type="entry name" value="MFS"/>
    <property type="match status" value="1"/>
</dbReference>
<dbReference type="PROSITE" id="PS50850">
    <property type="entry name" value="MFS"/>
    <property type="match status" value="1"/>
</dbReference>
<dbReference type="EMBL" id="CP132507">
    <property type="protein sequence ID" value="WNO05123.1"/>
    <property type="molecule type" value="Genomic_DNA"/>
</dbReference>
<feature type="transmembrane region" description="Helical" evidence="6">
    <location>
        <begin position="78"/>
        <end position="96"/>
    </location>
</feature>
<dbReference type="InterPro" id="IPR036259">
    <property type="entry name" value="MFS_trans_sf"/>
</dbReference>
<dbReference type="PANTHER" id="PTHR43124">
    <property type="entry name" value="PURINE EFFLUX PUMP PBUE"/>
    <property type="match status" value="1"/>
</dbReference>
<dbReference type="InterPro" id="IPR020846">
    <property type="entry name" value="MFS_dom"/>
</dbReference>
<feature type="transmembrane region" description="Helical" evidence="6">
    <location>
        <begin position="218"/>
        <end position="238"/>
    </location>
</feature>
<sequence length="407" mass="43778">MNLLTRQRAIAVFVAFALAYFLSALIRAITATIAPSLVAEFQLRSADLGLLAGGYFLGFAAMQLPLGRWLDRHGPRKVELAFLGAALAACIAFAKADGFQGLLLARILCGVGVCACLMAPLTGYRRWYAPEQLMRANSWMLMVGAFGMVASTLPVQWLLPAIGWRGIFLLLAALVAISMAVIAWQVPSWTNQRDSEAPSAKTNTGYGEVWRNPYFRSLAPLGFFNYGGLVAMQTLWAGPWMTKVASYTAAEAATGLFWLNVAMLLAYWVWGMANPWLARKGHAAEILIRRWTPLTFVLLAILIIATPAYPVGAAALFTLYCVATTVVALAQPAVGMAFRSELAGRALSAYNLVIFAGVFAVQWGIGLLLDAFKAAGLAEPAAYQSAFGVYGLACVLAYLVACRAKAP</sequence>
<keyword evidence="9" id="KW-1185">Reference proteome</keyword>
<dbReference type="RefSeq" id="WP_313867923.1">
    <property type="nucleotide sequence ID" value="NZ_CP132507.1"/>
</dbReference>
<dbReference type="SUPFAM" id="SSF103473">
    <property type="entry name" value="MFS general substrate transporter"/>
    <property type="match status" value="1"/>
</dbReference>
<evidence type="ECO:0000313" key="9">
    <source>
        <dbReference type="Proteomes" id="UP001302257"/>
    </source>
</evidence>
<feature type="transmembrane region" description="Helical" evidence="6">
    <location>
        <begin position="350"/>
        <end position="369"/>
    </location>
</feature>
<keyword evidence="3 6" id="KW-0812">Transmembrane</keyword>
<dbReference type="PANTHER" id="PTHR43124:SF3">
    <property type="entry name" value="CHLORAMPHENICOL EFFLUX PUMP RV0191"/>
    <property type="match status" value="1"/>
</dbReference>
<feature type="transmembrane region" description="Helical" evidence="6">
    <location>
        <begin position="12"/>
        <end position="34"/>
    </location>
</feature>
<evidence type="ECO:0000256" key="3">
    <source>
        <dbReference type="ARBA" id="ARBA00022692"/>
    </source>
</evidence>
<evidence type="ECO:0000313" key="8">
    <source>
        <dbReference type="EMBL" id="WNO05123.1"/>
    </source>
</evidence>
<evidence type="ECO:0000256" key="2">
    <source>
        <dbReference type="ARBA" id="ARBA00022475"/>
    </source>
</evidence>
<keyword evidence="4 6" id="KW-1133">Transmembrane helix</keyword>